<dbReference type="Pfam" id="PF05990">
    <property type="entry name" value="DUF900"/>
    <property type="match status" value="1"/>
</dbReference>
<feature type="chain" id="PRO_5020320456" evidence="1">
    <location>
        <begin position="23"/>
        <end position="368"/>
    </location>
</feature>
<evidence type="ECO:0000313" key="3">
    <source>
        <dbReference type="Proteomes" id="UP000295673"/>
    </source>
</evidence>
<protein>
    <submittedName>
        <fullName evidence="2">Esterase/lipase superfamily enzyme</fullName>
    </submittedName>
</protein>
<dbReference type="InterPro" id="IPR010297">
    <property type="entry name" value="DUF900_hydrolase"/>
</dbReference>
<feature type="signal peptide" evidence="1">
    <location>
        <begin position="1"/>
        <end position="22"/>
    </location>
</feature>
<gene>
    <name evidence="2" type="ORF">BXY66_3506</name>
</gene>
<dbReference type="EMBL" id="SMGR01000004">
    <property type="protein sequence ID" value="TCK99802.1"/>
    <property type="molecule type" value="Genomic_DNA"/>
</dbReference>
<dbReference type="AlphaFoldDB" id="A0A4V2Q1X2"/>
<proteinExistence type="predicted"/>
<sequence>MRIALLFCFLGFLSACSEVVHAPVYPEAMNSPAKTRVFVATSRGQDASGFYDRSRSTSPTYLETTISLPANRRPGDAPAISNRPDFAEHYVVADQRQFDSADELATEIRRASRTQSGGGSEVVVFVHGFYNSYAHSLFRVAQIKQDLGVTAPVVNFSWPSAGRALAYNYDSESVLFARDDLEKLLLALSRKGPDRLVLVGHSRGSLLITEALRQMEIRSPGWSERNLSGLLFIAPDMPVEVFLRSMEQFKSVPTPFMIMAARNDRALRLSSRVNSSNLRLGQITDPTELGDLPITLIDVSKFSMSGNNNHMLFAESAALISLVRDRRALRILTESLDRENLKSLEKSVQVVGEAVSVQLVPTDSSPSR</sequence>
<dbReference type="SUPFAM" id="SSF53474">
    <property type="entry name" value="alpha/beta-Hydrolases"/>
    <property type="match status" value="1"/>
</dbReference>
<reference evidence="2 3" key="1">
    <citation type="submission" date="2019-03" db="EMBL/GenBank/DDBJ databases">
        <title>Genomic Encyclopedia of Archaeal and Bacterial Type Strains, Phase II (KMG-II): from individual species to whole genera.</title>
        <authorList>
            <person name="Goeker M."/>
        </authorList>
    </citation>
    <scope>NUCLEOTIDE SEQUENCE [LARGE SCALE GENOMIC DNA]</scope>
    <source>
        <strain evidence="2 3">DSM 26433</strain>
    </source>
</reference>
<dbReference type="Proteomes" id="UP000295673">
    <property type="component" value="Unassembled WGS sequence"/>
</dbReference>
<comment type="caution">
    <text evidence="2">The sequence shown here is derived from an EMBL/GenBank/DDBJ whole genome shotgun (WGS) entry which is preliminary data.</text>
</comment>
<accession>A0A4V2Q1X2</accession>
<dbReference type="PANTHER" id="PTHR36513:SF1">
    <property type="entry name" value="TRANSMEMBRANE PROTEIN"/>
    <property type="match status" value="1"/>
</dbReference>
<dbReference type="PROSITE" id="PS51257">
    <property type="entry name" value="PROKAR_LIPOPROTEIN"/>
    <property type="match status" value="1"/>
</dbReference>
<dbReference type="Gene3D" id="3.40.50.1820">
    <property type="entry name" value="alpha/beta hydrolase"/>
    <property type="match status" value="1"/>
</dbReference>
<name>A0A4V2Q1X2_9RHOB</name>
<keyword evidence="1" id="KW-0732">Signal</keyword>
<evidence type="ECO:0000313" key="2">
    <source>
        <dbReference type="EMBL" id="TCK99802.1"/>
    </source>
</evidence>
<dbReference type="PANTHER" id="PTHR36513">
    <property type="entry name" value="ABC TRANSMEMBRANE TYPE-1 DOMAIN-CONTAINING PROTEIN"/>
    <property type="match status" value="1"/>
</dbReference>
<evidence type="ECO:0000256" key="1">
    <source>
        <dbReference type="SAM" id="SignalP"/>
    </source>
</evidence>
<dbReference type="OrthoDB" id="9797755at2"/>
<dbReference type="InterPro" id="IPR029058">
    <property type="entry name" value="AB_hydrolase_fold"/>
</dbReference>
<keyword evidence="3" id="KW-1185">Reference proteome</keyword>
<organism evidence="2 3">
    <name type="scientific">Shimia isoporae</name>
    <dbReference type="NCBI Taxonomy" id="647720"/>
    <lineage>
        <taxon>Bacteria</taxon>
        <taxon>Pseudomonadati</taxon>
        <taxon>Pseudomonadota</taxon>
        <taxon>Alphaproteobacteria</taxon>
        <taxon>Rhodobacterales</taxon>
        <taxon>Roseobacteraceae</taxon>
    </lineage>
</organism>